<dbReference type="GO" id="GO:0006269">
    <property type="term" value="P:DNA replication, synthesis of primer"/>
    <property type="evidence" value="ECO:0007669"/>
    <property type="project" value="UniProtKB-UniRule"/>
</dbReference>
<evidence type="ECO:0000259" key="16">
    <source>
        <dbReference type="SMART" id="SM00766"/>
    </source>
</evidence>
<dbReference type="InterPro" id="IPR016136">
    <property type="entry name" value="DNA_helicase_N/primase_C"/>
</dbReference>
<name>A0AAW7M871_9MICO</name>
<evidence type="ECO:0000256" key="6">
    <source>
        <dbReference type="ARBA" id="ARBA00022723"/>
    </source>
</evidence>
<comment type="function">
    <text evidence="12">RNA polymerase that catalyzes the synthesis of short RNA molecules used as primers for DNA polymerase during DNA replication.</text>
</comment>
<dbReference type="Gene3D" id="3.90.980.10">
    <property type="entry name" value="DNA primase, catalytic core, N-terminal domain"/>
    <property type="match status" value="1"/>
</dbReference>
<comment type="catalytic activity">
    <reaction evidence="12">
        <text>ssDNA + n NTP = ssDNA/pppN(pN)n-1 hybrid + (n-1) diphosphate.</text>
        <dbReference type="EC" id="2.7.7.101"/>
    </reaction>
</comment>
<dbReference type="PANTHER" id="PTHR30313:SF2">
    <property type="entry name" value="DNA PRIMASE"/>
    <property type="match status" value="1"/>
</dbReference>
<dbReference type="PANTHER" id="PTHR30313">
    <property type="entry name" value="DNA PRIMASE"/>
    <property type="match status" value="1"/>
</dbReference>
<evidence type="ECO:0000256" key="5">
    <source>
        <dbReference type="ARBA" id="ARBA00022705"/>
    </source>
</evidence>
<organism evidence="17 18">
    <name type="scientific">Demequina lignilytica</name>
    <dbReference type="NCBI Taxonomy" id="3051663"/>
    <lineage>
        <taxon>Bacteria</taxon>
        <taxon>Bacillati</taxon>
        <taxon>Actinomycetota</taxon>
        <taxon>Actinomycetes</taxon>
        <taxon>Micrococcales</taxon>
        <taxon>Demequinaceae</taxon>
        <taxon>Demequina</taxon>
    </lineage>
</organism>
<keyword evidence="7 12" id="KW-0863">Zinc-finger</keyword>
<evidence type="ECO:0000256" key="1">
    <source>
        <dbReference type="ARBA" id="ARBA00022478"/>
    </source>
</evidence>
<dbReference type="InterPro" id="IPR050219">
    <property type="entry name" value="DnaG_primase"/>
</dbReference>
<dbReference type="InterPro" id="IPR002694">
    <property type="entry name" value="Znf_CHC2"/>
</dbReference>
<sequence>MAGTINRDDIAAVRERAPIEDIVGQHVSLKPAGVGSLKGLCPFHDERSPSFHVRPAVGRWHCFGCGEGGDVIEFVMRMDGLPFAEAVEYLADRAGVTLRYESGGRRGSESGAGMRRRLLEAHRVAAEYFAEQLASPEARIARDFLRERGFDGEAARTFGCGYAPQGWSHLTDHLRGKGFTEAELKASGLVSEGQRGVYDRFRGRLVWPIREVTGDVIGFGARRLHEDDQGPKYLNTPETQIYKKSHVLYGIDLAKGAIRSERTTVVVEGYTDVMACHLAGVTNAVATCGTAFGEDHVKVVRRLMGDTGQAQLKVGSTGAKVIFTFDGDEAGQNAALKSFALDQQFLAQTFVAVDPEGKDPCDLRQLYGDTAVAQLMDRRVPLFEFVIKASLAAHDLETPEGRVAALRTAAPIVARIRDTALRPEYARRLAGWLGMEPADVLRAVSRSSGRDDARGGTGARPPGAGTAPAGRGAASSPAGAGEAPRPYDDGPPPMDPETGQIATVGAVRPNPRDPVVRAEALSLGVLLQADRQVAEDPACVQIYLELSRDAFTVPQYGLIYDAIEAAGGPGGVDGDWVGAVLEQAGPDVAATVSQLAVTPLPHDKPSELGAYARSVLARLLDHSLTRQIADLRGRMQRAGAGSEGAQEAFAEMIRLEQRRRELRDAG</sequence>
<dbReference type="GO" id="GO:1990077">
    <property type="term" value="C:primosome complex"/>
    <property type="evidence" value="ECO:0007669"/>
    <property type="project" value="UniProtKB-KW"/>
</dbReference>
<dbReference type="InterPro" id="IPR034151">
    <property type="entry name" value="TOPRIM_DnaG_bac"/>
</dbReference>
<evidence type="ECO:0000256" key="2">
    <source>
        <dbReference type="ARBA" id="ARBA00022515"/>
    </source>
</evidence>
<dbReference type="Pfam" id="PF10410">
    <property type="entry name" value="DnaB_bind"/>
    <property type="match status" value="1"/>
</dbReference>
<evidence type="ECO:0000256" key="4">
    <source>
        <dbReference type="ARBA" id="ARBA00022695"/>
    </source>
</evidence>
<dbReference type="EMBL" id="JAUHPX010000001">
    <property type="protein sequence ID" value="MDN4486997.1"/>
    <property type="molecule type" value="Genomic_DNA"/>
</dbReference>
<evidence type="ECO:0000256" key="3">
    <source>
        <dbReference type="ARBA" id="ARBA00022679"/>
    </source>
</evidence>
<keyword evidence="5 12" id="KW-0235">DNA replication</keyword>
<evidence type="ECO:0000259" key="15">
    <source>
        <dbReference type="SMART" id="SM00493"/>
    </source>
</evidence>
<comment type="similarity">
    <text evidence="12">Belongs to the DnaG primase family.</text>
</comment>
<evidence type="ECO:0000313" key="17">
    <source>
        <dbReference type="EMBL" id="MDN4486997.1"/>
    </source>
</evidence>
<accession>A0AAW7M871</accession>
<dbReference type="GO" id="GO:0003899">
    <property type="term" value="F:DNA-directed RNA polymerase activity"/>
    <property type="evidence" value="ECO:0007669"/>
    <property type="project" value="UniProtKB-UniRule"/>
</dbReference>
<protein>
    <recommendedName>
        <fullName evidence="12">DNA primase</fullName>
        <ecNumber evidence="12">2.7.7.101</ecNumber>
    </recommendedName>
</protein>
<evidence type="ECO:0000256" key="7">
    <source>
        <dbReference type="ARBA" id="ARBA00022771"/>
    </source>
</evidence>
<dbReference type="SUPFAM" id="SSF56731">
    <property type="entry name" value="DNA primase core"/>
    <property type="match status" value="1"/>
</dbReference>
<feature type="domain" description="DNA primase DnaG DnaB-binding" evidence="16">
    <location>
        <begin position="518"/>
        <end position="653"/>
    </location>
</feature>
<dbReference type="RefSeq" id="WP_301120381.1">
    <property type="nucleotide sequence ID" value="NZ_JAUHPX010000001.1"/>
</dbReference>
<dbReference type="NCBIfam" id="TIGR01391">
    <property type="entry name" value="dnaG"/>
    <property type="match status" value="1"/>
</dbReference>
<keyword evidence="2 12" id="KW-0639">Primosome</keyword>
<keyword evidence="3 12" id="KW-0808">Transferase</keyword>
<evidence type="ECO:0000259" key="14">
    <source>
        <dbReference type="SMART" id="SM00400"/>
    </source>
</evidence>
<dbReference type="InterPro" id="IPR030846">
    <property type="entry name" value="DnaG_bac"/>
</dbReference>
<dbReference type="InterPro" id="IPR019475">
    <property type="entry name" value="DNA_primase_DnaB-bd"/>
</dbReference>
<comment type="domain">
    <text evidence="12">Contains an N-terminal zinc-binding domain, a central core domain that contains the primase activity, and a C-terminal DnaB-binding domain.</text>
</comment>
<dbReference type="SMART" id="SM00400">
    <property type="entry name" value="ZnF_CHCC"/>
    <property type="match status" value="1"/>
</dbReference>
<dbReference type="Pfam" id="PF01807">
    <property type="entry name" value="Zn_ribbon_DnaG"/>
    <property type="match status" value="1"/>
</dbReference>
<dbReference type="FunFam" id="3.90.580.10:FF:000001">
    <property type="entry name" value="DNA primase"/>
    <property type="match status" value="1"/>
</dbReference>
<feature type="domain" description="Zinc finger CHC2-type" evidence="14">
    <location>
        <begin position="37"/>
        <end position="91"/>
    </location>
</feature>
<evidence type="ECO:0000256" key="9">
    <source>
        <dbReference type="ARBA" id="ARBA00022842"/>
    </source>
</evidence>
<feature type="domain" description="Toprim" evidence="15">
    <location>
        <begin position="262"/>
        <end position="347"/>
    </location>
</feature>
<feature type="zinc finger region" description="CHC2-type" evidence="12">
    <location>
        <begin position="41"/>
        <end position="65"/>
    </location>
</feature>
<dbReference type="SMART" id="SM00766">
    <property type="entry name" value="DnaG_DnaB_bind"/>
    <property type="match status" value="1"/>
</dbReference>
<dbReference type="InterPro" id="IPR006171">
    <property type="entry name" value="TOPRIM_dom"/>
</dbReference>
<comment type="cofactor">
    <cofactor evidence="12">
        <name>Zn(2+)</name>
        <dbReference type="ChEBI" id="CHEBI:29105"/>
    </cofactor>
    <text evidence="12">Binds 1 zinc ion per monomer.</text>
</comment>
<dbReference type="Gene3D" id="3.40.1360.10">
    <property type="match status" value="1"/>
</dbReference>
<keyword evidence="6 12" id="KW-0479">Metal-binding</keyword>
<feature type="region of interest" description="Disordered" evidence="13">
    <location>
        <begin position="445"/>
        <end position="510"/>
    </location>
</feature>
<gene>
    <name evidence="12 17" type="primary">dnaG</name>
    <name evidence="17" type="ORF">QQX10_02335</name>
</gene>
<evidence type="ECO:0000313" key="18">
    <source>
        <dbReference type="Proteomes" id="UP001172737"/>
    </source>
</evidence>
<keyword evidence="10 12" id="KW-0238">DNA-binding</keyword>
<dbReference type="Gene3D" id="3.90.580.10">
    <property type="entry name" value="Zinc finger, CHC2-type domain"/>
    <property type="match status" value="1"/>
</dbReference>
<dbReference type="AlphaFoldDB" id="A0AAW7M871"/>
<dbReference type="SUPFAM" id="SSF57783">
    <property type="entry name" value="Zinc beta-ribbon"/>
    <property type="match status" value="1"/>
</dbReference>
<evidence type="ECO:0000256" key="8">
    <source>
        <dbReference type="ARBA" id="ARBA00022833"/>
    </source>
</evidence>
<dbReference type="InterPro" id="IPR006295">
    <property type="entry name" value="DNA_primase_DnaG"/>
</dbReference>
<keyword evidence="9" id="KW-0460">Magnesium</keyword>
<keyword evidence="1 12" id="KW-0240">DNA-directed RNA polymerase</keyword>
<keyword evidence="11 12" id="KW-0804">Transcription</keyword>
<keyword evidence="8 12" id="KW-0862">Zinc</keyword>
<dbReference type="InterPro" id="IPR013264">
    <property type="entry name" value="DNAG_N"/>
</dbReference>
<dbReference type="FunFam" id="3.90.980.10:FF:000001">
    <property type="entry name" value="DNA primase"/>
    <property type="match status" value="1"/>
</dbReference>
<dbReference type="InterPro" id="IPR013173">
    <property type="entry name" value="DNA_primase_DnaG_DnaB-bd_dom"/>
</dbReference>
<dbReference type="GO" id="GO:0000428">
    <property type="term" value="C:DNA-directed RNA polymerase complex"/>
    <property type="evidence" value="ECO:0007669"/>
    <property type="project" value="UniProtKB-KW"/>
</dbReference>
<evidence type="ECO:0000256" key="10">
    <source>
        <dbReference type="ARBA" id="ARBA00023125"/>
    </source>
</evidence>
<dbReference type="Pfam" id="PF08278">
    <property type="entry name" value="DnaG_DnaB_bind"/>
    <property type="match status" value="1"/>
</dbReference>
<dbReference type="EC" id="2.7.7.101" evidence="12"/>
<comment type="caution">
    <text evidence="17">The sequence shown here is derived from an EMBL/GenBank/DDBJ whole genome shotgun (WGS) entry which is preliminary data.</text>
</comment>
<dbReference type="Gene3D" id="1.10.860.10">
    <property type="entry name" value="DNAb Helicase, Chain A"/>
    <property type="match status" value="1"/>
</dbReference>
<feature type="compositionally biased region" description="Low complexity" evidence="13">
    <location>
        <begin position="459"/>
        <end position="484"/>
    </location>
</feature>
<dbReference type="Pfam" id="PF13662">
    <property type="entry name" value="Toprim_4"/>
    <property type="match status" value="1"/>
</dbReference>
<dbReference type="GO" id="GO:0008270">
    <property type="term" value="F:zinc ion binding"/>
    <property type="evidence" value="ECO:0007669"/>
    <property type="project" value="UniProtKB-UniRule"/>
</dbReference>
<reference evidence="17" key="1">
    <citation type="submission" date="2023-06" db="EMBL/GenBank/DDBJ databases">
        <title>Sysu t00039.</title>
        <authorList>
            <person name="Gao L."/>
            <person name="Fang B.-Z."/>
            <person name="Li W.-J."/>
        </authorList>
    </citation>
    <scope>NUCLEOTIDE SEQUENCE</scope>
    <source>
        <strain evidence="17">SYSU T00039</strain>
    </source>
</reference>
<dbReference type="SMART" id="SM00493">
    <property type="entry name" value="TOPRIM"/>
    <property type="match status" value="1"/>
</dbReference>
<keyword evidence="4 12" id="KW-0548">Nucleotidyltransferase</keyword>
<dbReference type="Proteomes" id="UP001172737">
    <property type="component" value="Unassembled WGS sequence"/>
</dbReference>
<dbReference type="GO" id="GO:0005737">
    <property type="term" value="C:cytoplasm"/>
    <property type="evidence" value="ECO:0007669"/>
    <property type="project" value="TreeGrafter"/>
</dbReference>
<dbReference type="CDD" id="cd03364">
    <property type="entry name" value="TOPRIM_DnaG_primases"/>
    <property type="match status" value="1"/>
</dbReference>
<evidence type="ECO:0000256" key="12">
    <source>
        <dbReference type="HAMAP-Rule" id="MF_00974"/>
    </source>
</evidence>
<proteinExistence type="inferred from homology"/>
<dbReference type="InterPro" id="IPR036977">
    <property type="entry name" value="DNA_primase_Znf_CHC2"/>
</dbReference>
<dbReference type="HAMAP" id="MF_00974">
    <property type="entry name" value="DNA_primase_DnaG"/>
    <property type="match status" value="1"/>
</dbReference>
<evidence type="ECO:0000256" key="13">
    <source>
        <dbReference type="SAM" id="MobiDB-lite"/>
    </source>
</evidence>
<evidence type="ECO:0000256" key="11">
    <source>
        <dbReference type="ARBA" id="ARBA00023163"/>
    </source>
</evidence>
<dbReference type="Pfam" id="PF08275">
    <property type="entry name" value="DNAG_N"/>
    <property type="match status" value="1"/>
</dbReference>
<comment type="subunit">
    <text evidence="12">Monomer. Interacts with DnaB.</text>
</comment>
<keyword evidence="18" id="KW-1185">Reference proteome</keyword>
<dbReference type="GO" id="GO:0003677">
    <property type="term" value="F:DNA binding"/>
    <property type="evidence" value="ECO:0007669"/>
    <property type="project" value="UniProtKB-KW"/>
</dbReference>
<dbReference type="InterPro" id="IPR037068">
    <property type="entry name" value="DNA_primase_core_N_sf"/>
</dbReference>